<dbReference type="PANTHER" id="PTHR38787:SF1">
    <property type="entry name" value="REGULATORY P DOMAIN-CONTAINING PROTEIN"/>
    <property type="match status" value="1"/>
</dbReference>
<keyword evidence="3" id="KW-1185">Reference proteome</keyword>
<feature type="signal peptide" evidence="1">
    <location>
        <begin position="1"/>
        <end position="21"/>
    </location>
</feature>
<dbReference type="OrthoDB" id="2099887at2759"/>
<accession>A0A3M2S1V7</accession>
<evidence type="ECO:0000256" key="1">
    <source>
        <dbReference type="SAM" id="SignalP"/>
    </source>
</evidence>
<dbReference type="SUPFAM" id="SSF75011">
    <property type="entry name" value="3-carboxy-cis,cis-mucoante lactonizing enzyme"/>
    <property type="match status" value="1"/>
</dbReference>
<comment type="caution">
    <text evidence="2">The sequence shown here is derived from an EMBL/GenBank/DDBJ whole genome shotgun (WGS) entry which is preliminary data.</text>
</comment>
<dbReference type="Pfam" id="PF08309">
    <property type="entry name" value="LVIVD"/>
    <property type="match status" value="1"/>
</dbReference>
<keyword evidence="1" id="KW-0732">Signal</keyword>
<dbReference type="GO" id="GO:0005576">
    <property type="term" value="C:extracellular region"/>
    <property type="evidence" value="ECO:0007669"/>
    <property type="project" value="TreeGrafter"/>
</dbReference>
<dbReference type="AlphaFoldDB" id="A0A3M2S1V7"/>
<gene>
    <name evidence="2" type="ORF">CDV36_008806</name>
</gene>
<dbReference type="InterPro" id="IPR013211">
    <property type="entry name" value="LVIVD"/>
</dbReference>
<organism evidence="2 3">
    <name type="scientific">Fusarium kuroshium</name>
    <dbReference type="NCBI Taxonomy" id="2010991"/>
    <lineage>
        <taxon>Eukaryota</taxon>
        <taxon>Fungi</taxon>
        <taxon>Dikarya</taxon>
        <taxon>Ascomycota</taxon>
        <taxon>Pezizomycotina</taxon>
        <taxon>Sordariomycetes</taxon>
        <taxon>Hypocreomycetidae</taxon>
        <taxon>Hypocreales</taxon>
        <taxon>Nectriaceae</taxon>
        <taxon>Fusarium</taxon>
        <taxon>Fusarium solani species complex</taxon>
    </lineage>
</organism>
<dbReference type="STRING" id="2010991.A0A3M2S1V7"/>
<name>A0A3M2S1V7_9HYPO</name>
<reference evidence="2 3" key="1">
    <citation type="submission" date="2017-06" db="EMBL/GenBank/DDBJ databases">
        <title>Comparative genomic analysis of Ambrosia Fusariam Clade fungi.</title>
        <authorList>
            <person name="Stajich J.E."/>
            <person name="Carrillo J."/>
            <person name="Kijimoto T."/>
            <person name="Eskalen A."/>
            <person name="O'Donnell K."/>
            <person name="Kasson M."/>
        </authorList>
    </citation>
    <scope>NUCLEOTIDE SEQUENCE [LARGE SCALE GENOMIC DNA]</scope>
    <source>
        <strain evidence="2">UCR3666</strain>
    </source>
</reference>
<protein>
    <recommendedName>
        <fullName evidence="4">Regulatory P domain-containing protein</fullName>
    </recommendedName>
</protein>
<dbReference type="InterPro" id="IPR027589">
    <property type="entry name" value="Choice_anch_B"/>
</dbReference>
<dbReference type="Proteomes" id="UP000277212">
    <property type="component" value="Unassembled WGS sequence"/>
</dbReference>
<proteinExistence type="predicted"/>
<evidence type="ECO:0000313" key="3">
    <source>
        <dbReference type="Proteomes" id="UP000277212"/>
    </source>
</evidence>
<sequence>MRFSAVSGLALATVAATGVNAMSAKMETLKSVKQDQWAQMRDEGVFDEDQYRAMAVTKCVNGKAGEYSCNNVDMMAFLSHQDMGSRTRMGNDIWGWTSATGREFAIVGQSDGTAFTEIKSDGSIVYLGRLPTQTVNSDWRDMKVIGDHVYIGAEASRHGIQIFDLKKLLSINASSPKTFSVSSDLTAFFNGVGNSHNIVANPDTNMIYAVGTGSAANCRGGLYMIDVSNPAKPVNVGCESRDGYVHDAQCVVYDGVDTAFNGHEICFNYNEDSLTIVDVTDKAKPVQLSRVGYSWSAYTHQGWLATSDMRYLLLDDELDEMDGTTPDSKTKTYIWDVKDLKAPKMTGVYSAPVTTIDHNQYVLDGLSYQSNYASGLRIVDVSSVAEDPTGSKFEQVGFFDCDPFDDDTAGSVTFRGSWSVYPYFKSGYIVLNSIERGLFSLKYTGPKP</sequence>
<feature type="chain" id="PRO_5018181180" description="Regulatory P domain-containing protein" evidence="1">
    <location>
        <begin position="22"/>
        <end position="448"/>
    </location>
</feature>
<evidence type="ECO:0000313" key="2">
    <source>
        <dbReference type="EMBL" id="RMJ11524.1"/>
    </source>
</evidence>
<dbReference type="NCBIfam" id="TIGR04312">
    <property type="entry name" value="choice_anch_B"/>
    <property type="match status" value="1"/>
</dbReference>
<dbReference type="EMBL" id="NKUJ01000164">
    <property type="protein sequence ID" value="RMJ11524.1"/>
    <property type="molecule type" value="Genomic_DNA"/>
</dbReference>
<dbReference type="PANTHER" id="PTHR38787">
    <property type="entry name" value="REGULATORY P DOMAIN-CONTAINING PROTEIN"/>
    <property type="match status" value="1"/>
</dbReference>
<evidence type="ECO:0008006" key="4">
    <source>
        <dbReference type="Google" id="ProtNLM"/>
    </source>
</evidence>